<dbReference type="RefSeq" id="WP_114208376.1">
    <property type="nucleotide sequence ID" value="NZ_CP030840.1"/>
</dbReference>
<proteinExistence type="predicted"/>
<dbReference type="InterPro" id="IPR017737">
    <property type="entry name" value="TssE1-like"/>
</dbReference>
<feature type="domain" description="IraD/Gp25-like" evidence="1">
    <location>
        <begin position="34"/>
        <end position="128"/>
    </location>
</feature>
<dbReference type="InterPro" id="IPR053176">
    <property type="entry name" value="T6SS_TssE1-like"/>
</dbReference>
<dbReference type="SUPFAM" id="SSF160719">
    <property type="entry name" value="gpW/gp25-like"/>
    <property type="match status" value="1"/>
</dbReference>
<dbReference type="EMBL" id="CP030840">
    <property type="protein sequence ID" value="AXC13370.1"/>
    <property type="molecule type" value="Genomic_DNA"/>
</dbReference>
<protein>
    <submittedName>
        <fullName evidence="2">ImpF</fullName>
    </submittedName>
</protein>
<name>A0A2Z5G2X0_9BACT</name>
<evidence type="ECO:0000313" key="3">
    <source>
        <dbReference type="Proteomes" id="UP000253606"/>
    </source>
</evidence>
<organism evidence="2 3">
    <name type="scientific">Acidisarcina polymorpha</name>
    <dbReference type="NCBI Taxonomy" id="2211140"/>
    <lineage>
        <taxon>Bacteria</taxon>
        <taxon>Pseudomonadati</taxon>
        <taxon>Acidobacteriota</taxon>
        <taxon>Terriglobia</taxon>
        <taxon>Terriglobales</taxon>
        <taxon>Acidobacteriaceae</taxon>
        <taxon>Acidisarcina</taxon>
    </lineage>
</organism>
<reference evidence="2 3" key="1">
    <citation type="journal article" date="2018" name="Front. Microbiol.">
        <title>Hydrolytic Capabilities as a Key to Environmental Success: Chitinolytic and Cellulolytic Acidobacteria From Acidic Sub-arctic Soils and Boreal Peatlands.</title>
        <authorList>
            <person name="Belova S.E."/>
            <person name="Ravin N.V."/>
            <person name="Pankratov T.A."/>
            <person name="Rakitin A.L."/>
            <person name="Ivanova A.A."/>
            <person name="Beletsky A.V."/>
            <person name="Mardanov A.V."/>
            <person name="Sinninghe Damste J.S."/>
            <person name="Dedysh S.N."/>
        </authorList>
    </citation>
    <scope>NUCLEOTIDE SEQUENCE [LARGE SCALE GENOMIC DNA]</scope>
    <source>
        <strain evidence="2 3">SBC82</strain>
    </source>
</reference>
<dbReference type="AlphaFoldDB" id="A0A2Z5G2X0"/>
<dbReference type="OrthoDB" id="119583at2"/>
<dbReference type="Pfam" id="PF04965">
    <property type="entry name" value="GPW_gp25"/>
    <property type="match status" value="1"/>
</dbReference>
<sequence>MARSKEMLFAQSLMERLSEKQEWPTTQTGSLRLLKESIRRDLEALLNTRRPMTMELGGYSEAAASVVNYGLEDLTSLRATRSGYLLEMQRSIQQCLTEYEPRLTEVTVRVQDGDFVNREIRLHIEANLPVYPSVEAVTFDTVFDLTSETYFVG</sequence>
<dbReference type="KEGG" id="abas:ACPOL_4093"/>
<dbReference type="Proteomes" id="UP000253606">
    <property type="component" value="Chromosome"/>
</dbReference>
<evidence type="ECO:0000313" key="2">
    <source>
        <dbReference type="EMBL" id="AXC13370.1"/>
    </source>
</evidence>
<dbReference type="Gene3D" id="3.10.450.40">
    <property type="match status" value="1"/>
</dbReference>
<gene>
    <name evidence="2" type="ORF">ACPOL_4093</name>
</gene>
<dbReference type="PANTHER" id="PTHR38595">
    <property type="entry name" value="CYTOPLASMIC PROTEIN-RELATED"/>
    <property type="match status" value="1"/>
</dbReference>
<dbReference type="NCBIfam" id="TIGR03357">
    <property type="entry name" value="VI_zyme"/>
    <property type="match status" value="1"/>
</dbReference>
<dbReference type="PANTHER" id="PTHR38595:SF2">
    <property type="entry name" value="TYPE VI SECRETION SYSTEM BASEPLATE SUBUNIT TSSE"/>
    <property type="match status" value="1"/>
</dbReference>
<accession>A0A2Z5G2X0</accession>
<evidence type="ECO:0000259" key="1">
    <source>
        <dbReference type="Pfam" id="PF04965"/>
    </source>
</evidence>
<dbReference type="InterPro" id="IPR007048">
    <property type="entry name" value="IraD/Gp25-like"/>
</dbReference>
<keyword evidence="3" id="KW-1185">Reference proteome</keyword>